<dbReference type="Pfam" id="PF04350">
    <property type="entry name" value="PilO"/>
    <property type="match status" value="1"/>
</dbReference>
<dbReference type="InterPro" id="IPR007445">
    <property type="entry name" value="PilO"/>
</dbReference>
<organism evidence="1 2">
    <name type="scientific">Candidatus Kaiserbacteria bacterium CG08_land_8_20_14_0_20_50_21</name>
    <dbReference type="NCBI Taxonomy" id="1974604"/>
    <lineage>
        <taxon>Bacteria</taxon>
        <taxon>Candidatus Kaiseribacteriota</taxon>
    </lineage>
</organism>
<comment type="caution">
    <text evidence="1">The sequence shown here is derived from an EMBL/GenBank/DDBJ whole genome shotgun (WGS) entry which is preliminary data.</text>
</comment>
<evidence type="ECO:0000313" key="2">
    <source>
        <dbReference type="Proteomes" id="UP000228687"/>
    </source>
</evidence>
<evidence type="ECO:0000313" key="1">
    <source>
        <dbReference type="EMBL" id="PIS43432.1"/>
    </source>
</evidence>
<dbReference type="InterPro" id="IPR014717">
    <property type="entry name" value="Transl_elong_EF1B/ribsomal_bS6"/>
</dbReference>
<sequence>MSSRILPALALLVSIGIFFTYVNPIWSGPIAASKAAIASDDQALAAASRYATQQNELATARSAIDPADLTRLSSFLPDSVDNVRLVLDLNALAARSGLSLSNINVTANTASAESANVSASSVGSADLSLSAIGTYAALKTFLGGVEKSERLLDVKDISVKGSDTGVYTYQVQLRLYWLR</sequence>
<dbReference type="Gene3D" id="3.30.70.60">
    <property type="match status" value="1"/>
</dbReference>
<dbReference type="EMBL" id="PEXT01000026">
    <property type="protein sequence ID" value="PIS43432.1"/>
    <property type="molecule type" value="Genomic_DNA"/>
</dbReference>
<dbReference type="GO" id="GO:0043107">
    <property type="term" value="P:type IV pilus-dependent motility"/>
    <property type="evidence" value="ECO:0007669"/>
    <property type="project" value="InterPro"/>
</dbReference>
<name>A0A2H0Z0C1_9BACT</name>
<dbReference type="GO" id="GO:0043683">
    <property type="term" value="P:type IV pilus assembly"/>
    <property type="evidence" value="ECO:0007669"/>
    <property type="project" value="InterPro"/>
</dbReference>
<accession>A0A2H0Z0C1</accession>
<protein>
    <submittedName>
        <fullName evidence="1">Uncharacterized protein</fullName>
    </submittedName>
</protein>
<dbReference type="AlphaFoldDB" id="A0A2H0Z0C1"/>
<reference evidence="2" key="1">
    <citation type="submission" date="2017-09" db="EMBL/GenBank/DDBJ databases">
        <title>Depth-based differentiation of microbial function through sediment-hosted aquifers and enrichment of novel symbionts in the deep terrestrial subsurface.</title>
        <authorList>
            <person name="Probst A.J."/>
            <person name="Ladd B."/>
            <person name="Jarett J.K."/>
            <person name="Geller-Mcgrath D.E."/>
            <person name="Sieber C.M.K."/>
            <person name="Emerson J.B."/>
            <person name="Anantharaman K."/>
            <person name="Thomas B.C."/>
            <person name="Malmstrom R."/>
            <person name="Stieglmeier M."/>
            <person name="Klingl A."/>
            <person name="Woyke T."/>
            <person name="Ryan C.M."/>
            <person name="Banfield J.F."/>
        </authorList>
    </citation>
    <scope>NUCLEOTIDE SEQUENCE [LARGE SCALE GENOMIC DNA]</scope>
</reference>
<dbReference type="Proteomes" id="UP000228687">
    <property type="component" value="Unassembled WGS sequence"/>
</dbReference>
<gene>
    <name evidence="1" type="ORF">COT23_01310</name>
</gene>
<proteinExistence type="predicted"/>